<proteinExistence type="predicted"/>
<dbReference type="AlphaFoldDB" id="A0A7R9HCL9"/>
<name>A0A7R9HCL9_TIMPO</name>
<organism evidence="1">
    <name type="scientific">Timema poppense</name>
    <name type="common">Walking stick</name>
    <dbReference type="NCBI Taxonomy" id="170557"/>
    <lineage>
        <taxon>Eukaryota</taxon>
        <taxon>Metazoa</taxon>
        <taxon>Ecdysozoa</taxon>
        <taxon>Arthropoda</taxon>
        <taxon>Hexapoda</taxon>
        <taxon>Insecta</taxon>
        <taxon>Pterygota</taxon>
        <taxon>Neoptera</taxon>
        <taxon>Polyneoptera</taxon>
        <taxon>Phasmatodea</taxon>
        <taxon>Timematodea</taxon>
        <taxon>Timematoidea</taxon>
        <taxon>Timematidae</taxon>
        <taxon>Timema</taxon>
    </lineage>
</organism>
<sequence length="56" mass="6299">MINSDTEVGLHLFVMSANVSSIDHTAPVTKLSGSRWAREMGEQLSMWSQREKCFKA</sequence>
<reference evidence="1" key="1">
    <citation type="submission" date="2020-11" db="EMBL/GenBank/DDBJ databases">
        <authorList>
            <person name="Tran Van P."/>
        </authorList>
    </citation>
    <scope>NUCLEOTIDE SEQUENCE</scope>
</reference>
<protein>
    <submittedName>
        <fullName evidence="1">Uncharacterized protein</fullName>
    </submittedName>
</protein>
<gene>
    <name evidence="1" type="ORF">TPSB3V08_LOCUS11399</name>
</gene>
<accession>A0A7R9HCL9</accession>
<evidence type="ECO:0000313" key="1">
    <source>
        <dbReference type="EMBL" id="CAD7416925.1"/>
    </source>
</evidence>
<dbReference type="EMBL" id="OD012264">
    <property type="protein sequence ID" value="CAD7416925.1"/>
    <property type="molecule type" value="Genomic_DNA"/>
</dbReference>